<feature type="compositionally biased region" description="Polar residues" evidence="1">
    <location>
        <begin position="16"/>
        <end position="26"/>
    </location>
</feature>
<dbReference type="Proteomes" id="UP000316079">
    <property type="component" value="Unassembled WGS sequence"/>
</dbReference>
<dbReference type="EMBL" id="SRMA01025889">
    <property type="protein sequence ID" value="TRY89935.1"/>
    <property type="molecule type" value="Genomic_DNA"/>
</dbReference>
<evidence type="ECO:0000313" key="3">
    <source>
        <dbReference type="Proteomes" id="UP000316079"/>
    </source>
</evidence>
<gene>
    <name evidence="2" type="ORF">DNTS_033702</name>
</gene>
<sequence length="81" mass="9795">MTPPKKRQRKKKRQSLYETTDETQSTPDETFRRDFFLPMVDTALRNLSDRFSRLKGVYDLYDFLFSEETMRQTIKNGKLHD</sequence>
<evidence type="ECO:0000256" key="1">
    <source>
        <dbReference type="SAM" id="MobiDB-lite"/>
    </source>
</evidence>
<evidence type="ECO:0000313" key="2">
    <source>
        <dbReference type="EMBL" id="TRY89935.1"/>
    </source>
</evidence>
<dbReference type="AlphaFoldDB" id="A0A553QJ34"/>
<dbReference type="STRING" id="623744.A0A553QJ34"/>
<feature type="compositionally biased region" description="Basic residues" evidence="1">
    <location>
        <begin position="1"/>
        <end position="14"/>
    </location>
</feature>
<name>A0A553QJ34_9TELE</name>
<feature type="region of interest" description="Disordered" evidence="1">
    <location>
        <begin position="1"/>
        <end position="26"/>
    </location>
</feature>
<accession>A0A553QJ34</accession>
<reference evidence="2 3" key="1">
    <citation type="journal article" date="2019" name="Sci. Data">
        <title>Hybrid genome assembly and annotation of Danionella translucida.</title>
        <authorList>
            <person name="Kadobianskyi M."/>
            <person name="Schulze L."/>
            <person name="Schuelke M."/>
            <person name="Judkewitz B."/>
        </authorList>
    </citation>
    <scope>NUCLEOTIDE SEQUENCE [LARGE SCALE GENOMIC DNA]</scope>
    <source>
        <strain evidence="2 3">Bolton</strain>
    </source>
</reference>
<keyword evidence="3" id="KW-1185">Reference proteome</keyword>
<proteinExistence type="predicted"/>
<comment type="caution">
    <text evidence="2">The sequence shown here is derived from an EMBL/GenBank/DDBJ whole genome shotgun (WGS) entry which is preliminary data.</text>
</comment>
<protein>
    <submittedName>
        <fullName evidence="2">Uncharacterized protein</fullName>
    </submittedName>
</protein>
<organism evidence="2 3">
    <name type="scientific">Danionella cerebrum</name>
    <dbReference type="NCBI Taxonomy" id="2873325"/>
    <lineage>
        <taxon>Eukaryota</taxon>
        <taxon>Metazoa</taxon>
        <taxon>Chordata</taxon>
        <taxon>Craniata</taxon>
        <taxon>Vertebrata</taxon>
        <taxon>Euteleostomi</taxon>
        <taxon>Actinopterygii</taxon>
        <taxon>Neopterygii</taxon>
        <taxon>Teleostei</taxon>
        <taxon>Ostariophysi</taxon>
        <taxon>Cypriniformes</taxon>
        <taxon>Danionidae</taxon>
        <taxon>Danioninae</taxon>
        <taxon>Danionella</taxon>
    </lineage>
</organism>
<dbReference type="OrthoDB" id="1750591at2759"/>